<dbReference type="PANTHER" id="PTHR43415:SF4">
    <property type="entry name" value="N-ACETYLTRANSFERASE DOMAIN-CONTAINING PROTEIN"/>
    <property type="match status" value="1"/>
</dbReference>
<dbReference type="Proteomes" id="UP000619101">
    <property type="component" value="Unassembled WGS sequence"/>
</dbReference>
<reference evidence="2 3" key="1">
    <citation type="submission" date="2020-08" db="EMBL/GenBank/DDBJ databases">
        <title>A Genomic Blueprint of the Chicken Gut Microbiome.</title>
        <authorList>
            <person name="Gilroy R."/>
            <person name="Ravi A."/>
            <person name="Getino M."/>
            <person name="Pursley I."/>
            <person name="Horton D.L."/>
            <person name="Alikhan N.-F."/>
            <person name="Baker D."/>
            <person name="Gharbi K."/>
            <person name="Hall N."/>
            <person name="Watson M."/>
            <person name="Adriaenssens E.M."/>
            <person name="Foster-Nyarko E."/>
            <person name="Jarju S."/>
            <person name="Secka A."/>
            <person name="Antonio M."/>
            <person name="Oren A."/>
            <person name="Chaudhuri R."/>
            <person name="La Ragione R.M."/>
            <person name="Hildebrand F."/>
            <person name="Pallen M.J."/>
        </authorList>
    </citation>
    <scope>NUCLEOTIDE SEQUENCE [LARGE SCALE GENOMIC DNA]</scope>
    <source>
        <strain evidence="2 3">A46</strain>
    </source>
</reference>
<dbReference type="EMBL" id="JACSPZ010000002">
    <property type="protein sequence ID" value="MBD8035809.1"/>
    <property type="molecule type" value="Genomic_DNA"/>
</dbReference>
<feature type="domain" description="N-acetyltransferase" evidence="1">
    <location>
        <begin position="7"/>
        <end position="172"/>
    </location>
</feature>
<dbReference type="RefSeq" id="WP_191698788.1">
    <property type="nucleotide sequence ID" value="NZ_JACSPZ010000002.1"/>
</dbReference>
<organism evidence="2 3">
    <name type="scientific">Solibacillus faecavium</name>
    <dbReference type="NCBI Taxonomy" id="2762221"/>
    <lineage>
        <taxon>Bacteria</taxon>
        <taxon>Bacillati</taxon>
        <taxon>Bacillota</taxon>
        <taxon>Bacilli</taxon>
        <taxon>Bacillales</taxon>
        <taxon>Caryophanaceae</taxon>
        <taxon>Solibacillus</taxon>
    </lineage>
</organism>
<dbReference type="PROSITE" id="PS51186">
    <property type="entry name" value="GNAT"/>
    <property type="match status" value="1"/>
</dbReference>
<dbReference type="Pfam" id="PF13302">
    <property type="entry name" value="Acetyltransf_3"/>
    <property type="match status" value="1"/>
</dbReference>
<accession>A0ABR8XV41</accession>
<dbReference type="InterPro" id="IPR000182">
    <property type="entry name" value="GNAT_dom"/>
</dbReference>
<dbReference type="Gene3D" id="3.40.630.30">
    <property type="match status" value="1"/>
</dbReference>
<dbReference type="SUPFAM" id="SSF55729">
    <property type="entry name" value="Acyl-CoA N-acyltransferases (Nat)"/>
    <property type="match status" value="1"/>
</dbReference>
<sequence>MYKDQNLIIRPIEEMDLPRIWELEYNEEKPEWKKWNAPYYPHETKSFDEFLPIGRGWVNQSNVWVIEVDGVLCGTVSYYWEHEPSKWLEMGILFYEGGDWGKGLGTRTLKLWIDHLFNTMPLVRVGFTTWSGNERMIRVGEKLGMQLEARIRKVRYYEGEYYDSIRMGILREEWEAQNFNQVNKDKITSPN</sequence>
<comment type="caution">
    <text evidence="2">The sequence shown here is derived from an EMBL/GenBank/DDBJ whole genome shotgun (WGS) entry which is preliminary data.</text>
</comment>
<dbReference type="PANTHER" id="PTHR43415">
    <property type="entry name" value="SPERMIDINE N(1)-ACETYLTRANSFERASE"/>
    <property type="match status" value="1"/>
</dbReference>
<dbReference type="InterPro" id="IPR016181">
    <property type="entry name" value="Acyl_CoA_acyltransferase"/>
</dbReference>
<proteinExistence type="predicted"/>
<protein>
    <submittedName>
        <fullName evidence="2">GNAT family N-acetyltransferase</fullName>
    </submittedName>
</protein>
<evidence type="ECO:0000313" key="2">
    <source>
        <dbReference type="EMBL" id="MBD8035809.1"/>
    </source>
</evidence>
<name>A0ABR8XV41_9BACL</name>
<keyword evidence="3" id="KW-1185">Reference proteome</keyword>
<evidence type="ECO:0000259" key="1">
    <source>
        <dbReference type="PROSITE" id="PS51186"/>
    </source>
</evidence>
<evidence type="ECO:0000313" key="3">
    <source>
        <dbReference type="Proteomes" id="UP000619101"/>
    </source>
</evidence>
<gene>
    <name evidence="2" type="ORF">H9635_03580</name>
</gene>